<dbReference type="GO" id="GO:0004553">
    <property type="term" value="F:hydrolase activity, hydrolyzing O-glycosyl compounds"/>
    <property type="evidence" value="ECO:0007669"/>
    <property type="project" value="InterPro"/>
</dbReference>
<reference evidence="1" key="1">
    <citation type="journal article" date="2021" name="Microb. Physiol.">
        <title>Proteogenomic Insights into the Physiology of Marine, Sulfate-Reducing, Filamentous Desulfonema limicola and Desulfonema magnum.</title>
        <authorList>
            <person name="Schnaars V."/>
            <person name="Wohlbrand L."/>
            <person name="Scheve S."/>
            <person name="Hinrichs C."/>
            <person name="Reinhardt R."/>
            <person name="Rabus R."/>
        </authorList>
    </citation>
    <scope>NUCLEOTIDE SEQUENCE</scope>
    <source>
        <strain evidence="1">5ac10</strain>
    </source>
</reference>
<evidence type="ECO:0000313" key="1">
    <source>
        <dbReference type="EMBL" id="QTA82229.1"/>
    </source>
</evidence>
<dbReference type="SUPFAM" id="SSF63446">
    <property type="entry name" value="Type I dockerin domain"/>
    <property type="match status" value="1"/>
</dbReference>
<dbReference type="EMBL" id="CP061799">
    <property type="protein sequence ID" value="QTA82229.1"/>
    <property type="molecule type" value="Genomic_DNA"/>
</dbReference>
<keyword evidence="2" id="KW-1185">Reference proteome</keyword>
<dbReference type="InterPro" id="IPR036439">
    <property type="entry name" value="Dockerin_dom_sf"/>
</dbReference>
<dbReference type="InterPro" id="IPR053784">
    <property type="entry name" value="Choice_anch_U_dom"/>
</dbReference>
<dbReference type="Gene3D" id="1.50.10.20">
    <property type="match status" value="1"/>
</dbReference>
<proteinExistence type="predicted"/>
<organism evidence="1 2">
    <name type="scientific">Desulfonema limicola</name>
    <dbReference type="NCBI Taxonomy" id="45656"/>
    <lineage>
        <taxon>Bacteria</taxon>
        <taxon>Pseudomonadati</taxon>
        <taxon>Thermodesulfobacteriota</taxon>
        <taxon>Desulfobacteria</taxon>
        <taxon>Desulfobacterales</taxon>
        <taxon>Desulfococcaceae</taxon>
        <taxon>Desulfonema</taxon>
    </lineage>
</organism>
<dbReference type="Gene3D" id="1.10.1330.10">
    <property type="entry name" value="Dockerin domain"/>
    <property type="match status" value="1"/>
</dbReference>
<sequence>MPLVYHSGIQGYNYHGPATGYRNVSKPDDGLNIVEEQFKKYYSENHDDLYSGLRSPGTAANYLTWIWNGNSLGDNFSFDQQVINEIKIRPLILNIRYNNNKDWGHYIVLRGYDDNDTPDDNTDDKFYVNDPYTNWPDNPPTGENREFDYTTLSSWYKGRAITFVPVLNKEQREYAVVVDSGNPKYENTIELDNINAQNADNNYIWKEWYGAEGDWYYPSEGGHWAQWTPALSKSSYYKVNVIYRSDEGQDTVNYSIYNSGGQLIDTIPVNQKAPAALNTNLLGISFLDNGAYVRVNDVPASCNIDAVRFERAIIPFLSLDENPDISNYNVYGIADESIYGALDIDGNYFHAEIAAIDSFNRDDAGNDDKASNPEYLAQEGDENAALHEINIINGSSDAYQAGDYLFLASVSDNEGTRNFFPIKFTVVSNALSRIVDNDQINNDAYQYENNIDNIETNIVPGYYLTAKLVKGQSGAWAKWKPSIEGQYKVYIHSPKDAEAADIVYQIKTDGTDENRILSEPVSQVENQDGWVQIVSSDGNELFEFTSEGYVQLDLGSDENKPFSNHNINPDTCVAFDAVKFVAEASSESNNITLAIKGGQQYLKVQQVEAVYDEEGNLTDGGYWTDSRQREPLASTAFAVSALLETGVPRTDQTVIDGVNYIKQYVNEDGGIYMPSNRSNYINAACLVALSLYGIPGADAEYDTMVQNSMDYSLSRQNLPLPEGSLQTPEEYYGAYYGGWTYRKTSSGEQSQGDLSNTQFAVMGLWYAHRYLGKSTIGEPWSEALFTYLKRCHGWYDEENGQTWNDQAWAKNKNVVGTDGGFSYKPDYAEFYPGGSMTAAGIWSLFMIGHDQHEMINIAIEWFDHNYTWDINPGAYYSGDMSAYYYYVYSMAKALTSVLGNQLVGEHDWIQDLKDTMLEKMIEVDGNEIPAQNYWAGTGSLDGGNIIATSWVLMSLAFAAPDVESPEKILADDPNLETPIPGSVTISADGDVTISDTLRVSFQEAEIDPDVVLPVGGFEFTFNKVGQGEATVLTIKLPKGALEPGGENSFINEDGSQKEGLAWFKIQEGKWVGLPDVLIEIDMEAYSLQVTLKDGGPEDADGLVNGKIVDPGAPGYGFKIDTDESTLHDMDKNGKVDVIDIMLVASHWNTATGDANYDAKYDLNSDGKIDVTDIMLVAAQWGKTVE</sequence>
<gene>
    <name evidence="1" type="ORF">dnl_46020</name>
</gene>
<dbReference type="AlphaFoldDB" id="A0A975GID3"/>
<accession>A0A975GID3</accession>
<dbReference type="Pfam" id="PF00404">
    <property type="entry name" value="Dockerin_1"/>
    <property type="match status" value="1"/>
</dbReference>
<dbReference type="NCBIfam" id="NF041766">
    <property type="entry name" value="choice_anch_U"/>
    <property type="match status" value="1"/>
</dbReference>
<dbReference type="InterPro" id="IPR008930">
    <property type="entry name" value="Terpenoid_cyclase/PrenylTrfase"/>
</dbReference>
<dbReference type="GO" id="GO:0000272">
    <property type="term" value="P:polysaccharide catabolic process"/>
    <property type="evidence" value="ECO:0007669"/>
    <property type="project" value="InterPro"/>
</dbReference>
<dbReference type="InterPro" id="IPR002105">
    <property type="entry name" value="Dockerin_1_rpt"/>
</dbReference>
<dbReference type="SUPFAM" id="SSF48239">
    <property type="entry name" value="Terpenoid cyclases/Protein prenyltransferases"/>
    <property type="match status" value="1"/>
</dbReference>
<dbReference type="Proteomes" id="UP000663720">
    <property type="component" value="Chromosome"/>
</dbReference>
<evidence type="ECO:0000313" key="2">
    <source>
        <dbReference type="Proteomes" id="UP000663720"/>
    </source>
</evidence>
<dbReference type="Gene3D" id="3.90.70.10">
    <property type="entry name" value="Cysteine proteinases"/>
    <property type="match status" value="1"/>
</dbReference>
<protein>
    <submittedName>
        <fullName evidence="1">Terpenoid cyclase domain-containing protein</fullName>
    </submittedName>
</protein>
<dbReference type="KEGG" id="dli:dnl_46020"/>
<dbReference type="CDD" id="cd00688">
    <property type="entry name" value="ISOPREN_C2_like"/>
    <property type="match status" value="1"/>
</dbReference>
<dbReference type="CDD" id="cd14254">
    <property type="entry name" value="Dockerin_II"/>
    <property type="match status" value="1"/>
</dbReference>
<name>A0A975GID3_9BACT</name>
<dbReference type="PROSITE" id="PS00018">
    <property type="entry name" value="EF_HAND_1"/>
    <property type="match status" value="2"/>
</dbReference>
<dbReference type="InterPro" id="IPR018247">
    <property type="entry name" value="EF_Hand_1_Ca_BS"/>
</dbReference>